<protein>
    <submittedName>
        <fullName evidence="2">Uncharacterized protein</fullName>
    </submittedName>
</protein>
<organism evidence="2 3">
    <name type="scientific">Spodoptera exigua</name>
    <name type="common">Beet armyworm</name>
    <name type="synonym">Noctua fulgens</name>
    <dbReference type="NCBI Taxonomy" id="7107"/>
    <lineage>
        <taxon>Eukaryota</taxon>
        <taxon>Metazoa</taxon>
        <taxon>Ecdysozoa</taxon>
        <taxon>Arthropoda</taxon>
        <taxon>Hexapoda</taxon>
        <taxon>Insecta</taxon>
        <taxon>Pterygota</taxon>
        <taxon>Neoptera</taxon>
        <taxon>Endopterygota</taxon>
        <taxon>Lepidoptera</taxon>
        <taxon>Glossata</taxon>
        <taxon>Ditrysia</taxon>
        <taxon>Noctuoidea</taxon>
        <taxon>Noctuidae</taxon>
        <taxon>Amphipyrinae</taxon>
        <taxon>Spodoptera</taxon>
    </lineage>
</organism>
<dbReference type="EMBL" id="JACEFF010000855">
    <property type="protein sequence ID" value="KAH9629657.1"/>
    <property type="molecule type" value="Genomic_DNA"/>
</dbReference>
<name>A0A922S9Q6_SPOEX</name>
<reference evidence="2" key="1">
    <citation type="journal article" date="2021" name="G3 (Bethesda)">
        <title>Genome and transcriptome analysis of the beet armyworm Spodoptera exigua reveals targets for pest control. .</title>
        <authorList>
            <person name="Simon S."/>
            <person name="Breeschoten T."/>
            <person name="Jansen H.J."/>
            <person name="Dirks R.P."/>
            <person name="Schranz M.E."/>
            <person name="Ros V.I.D."/>
        </authorList>
    </citation>
    <scope>NUCLEOTIDE SEQUENCE</scope>
    <source>
        <strain evidence="2">TB_SE_WUR_2020</strain>
    </source>
</reference>
<feature type="region of interest" description="Disordered" evidence="1">
    <location>
        <begin position="233"/>
        <end position="255"/>
    </location>
</feature>
<accession>A0A922S9Q6</accession>
<comment type="caution">
    <text evidence="2">The sequence shown here is derived from an EMBL/GenBank/DDBJ whole genome shotgun (WGS) entry which is preliminary data.</text>
</comment>
<feature type="compositionally biased region" description="Low complexity" evidence="1">
    <location>
        <begin position="238"/>
        <end position="255"/>
    </location>
</feature>
<dbReference type="AlphaFoldDB" id="A0A922S9Q6"/>
<evidence type="ECO:0000313" key="2">
    <source>
        <dbReference type="EMBL" id="KAH9629657.1"/>
    </source>
</evidence>
<feature type="region of interest" description="Disordered" evidence="1">
    <location>
        <begin position="117"/>
        <end position="139"/>
    </location>
</feature>
<dbReference type="Proteomes" id="UP000814243">
    <property type="component" value="Unassembled WGS sequence"/>
</dbReference>
<evidence type="ECO:0000256" key="1">
    <source>
        <dbReference type="SAM" id="MobiDB-lite"/>
    </source>
</evidence>
<gene>
    <name evidence="2" type="ORF">HF086_001128</name>
</gene>
<evidence type="ECO:0000313" key="3">
    <source>
        <dbReference type="Proteomes" id="UP000814243"/>
    </source>
</evidence>
<sequence>MPALLNHLSNLWKRRPEWCASDRLDLRCVSTSRSERSNIGARSSRAKWIPVWNARQSVRWSGRTRSGPFRRMSVFYHASVVARAPIETDRGRDSIYVSKWFGFDDFNFMQDKCSPNYTTDTMQESTPQNKGESSQKTSEECYTQEQFNDIYIKTSKKRKQEEEDDKMLREAFKILTEPSQVTDPYFSYGQHIANELRKYDSHTLIYVKQAINNIIFEADLGKYSPLYGYTTQEPQNFSSSNTDSLASTSTQANEK</sequence>
<proteinExistence type="predicted"/>